<dbReference type="InterPro" id="IPR024571">
    <property type="entry name" value="ERAP1-like_C_dom"/>
</dbReference>
<dbReference type="Proteomes" id="UP000031668">
    <property type="component" value="Unassembled WGS sequence"/>
</dbReference>
<dbReference type="EMBL" id="JWZT01002857">
    <property type="protein sequence ID" value="KII68432.1"/>
    <property type="molecule type" value="Genomic_DNA"/>
</dbReference>
<evidence type="ECO:0000313" key="2">
    <source>
        <dbReference type="EMBL" id="KII68432.1"/>
    </source>
</evidence>
<feature type="domain" description="ERAP1-like C-terminal" evidence="1">
    <location>
        <begin position="1"/>
        <end position="122"/>
    </location>
</feature>
<proteinExistence type="predicted"/>
<dbReference type="Gene3D" id="1.25.50.20">
    <property type="match status" value="1"/>
</dbReference>
<keyword evidence="3" id="KW-1185">Reference proteome</keyword>
<reference evidence="2 3" key="1">
    <citation type="journal article" date="2014" name="Genome Biol. Evol.">
        <title>The genome of the myxosporean Thelohanellus kitauei shows adaptations to nutrient acquisition within its fish host.</title>
        <authorList>
            <person name="Yang Y."/>
            <person name="Xiong J."/>
            <person name="Zhou Z."/>
            <person name="Huo F."/>
            <person name="Miao W."/>
            <person name="Ran C."/>
            <person name="Liu Y."/>
            <person name="Zhang J."/>
            <person name="Feng J."/>
            <person name="Wang M."/>
            <person name="Wang M."/>
            <person name="Wang L."/>
            <person name="Yao B."/>
        </authorList>
    </citation>
    <scope>NUCLEOTIDE SEQUENCE [LARGE SCALE GENOMIC DNA]</scope>
    <source>
        <strain evidence="2">Wuqing</strain>
    </source>
</reference>
<accession>A0A0C2N3E9</accession>
<name>A0A0C2N3E9_THEKT</name>
<gene>
    <name evidence="2" type="ORF">RF11_10789</name>
</gene>
<dbReference type="Pfam" id="PF11838">
    <property type="entry name" value="ERAP1_C"/>
    <property type="match status" value="1"/>
</dbReference>
<evidence type="ECO:0000313" key="3">
    <source>
        <dbReference type="Proteomes" id="UP000031668"/>
    </source>
</evidence>
<organism evidence="2 3">
    <name type="scientific">Thelohanellus kitauei</name>
    <name type="common">Myxosporean</name>
    <dbReference type="NCBI Taxonomy" id="669202"/>
    <lineage>
        <taxon>Eukaryota</taxon>
        <taxon>Metazoa</taxon>
        <taxon>Cnidaria</taxon>
        <taxon>Myxozoa</taxon>
        <taxon>Myxosporea</taxon>
        <taxon>Bivalvulida</taxon>
        <taxon>Platysporina</taxon>
        <taxon>Myxobolidae</taxon>
        <taxon>Thelohanellus</taxon>
    </lineage>
</organism>
<dbReference type="AlphaFoldDB" id="A0A0C2N3E9"/>
<sequence length="125" mass="14796">MDKLSIISDMMAVLRIGKLNISTAFFHFEYLKKETDRNLLQEFFSHLKYIHCIVIDIKEIRTKFENYSIGFSRSIIERLGFDLHQNPSTRYLQMLAISHNIVFEDKETLDRARAAFKSYIDDKTP</sequence>
<comment type="caution">
    <text evidence="2">The sequence shown here is derived from an EMBL/GenBank/DDBJ whole genome shotgun (WGS) entry which is preliminary data.</text>
</comment>
<protein>
    <recommendedName>
        <fullName evidence="1">ERAP1-like C-terminal domain-containing protein</fullName>
    </recommendedName>
</protein>
<evidence type="ECO:0000259" key="1">
    <source>
        <dbReference type="Pfam" id="PF11838"/>
    </source>
</evidence>